<dbReference type="InterPro" id="IPR029039">
    <property type="entry name" value="Flavoprotein-like_sf"/>
</dbReference>
<sequence>MKVLVTYMTQTGNTKKIADAIYEAVDEDKDIKDINEVDSLEGYDLAFIGFPIHQFNAPDEVKNFLNNNTNGKDIALFITHGAPSDFDQVSDWVSKSKEAAKDANIIDVFQCQGEVSKEIMDMLQNSGDPQMQQFAELVSKGKGQPDETMVQKAKQFANDVLTQKKAWTK</sequence>
<protein>
    <submittedName>
        <fullName evidence="2">Flavodoxin/nitric oxide synthase</fullName>
    </submittedName>
</protein>
<evidence type="ECO:0000313" key="3">
    <source>
        <dbReference type="Proteomes" id="UP000000391"/>
    </source>
</evidence>
<dbReference type="GO" id="GO:0070819">
    <property type="term" value="F:menaquinone-dependent protoporphyrinogen oxidase activity"/>
    <property type="evidence" value="ECO:0007669"/>
    <property type="project" value="TreeGrafter"/>
</dbReference>
<dbReference type="Proteomes" id="UP000000391">
    <property type="component" value="Chromosome"/>
</dbReference>
<dbReference type="Pfam" id="PF12641">
    <property type="entry name" value="Flavodoxin_3"/>
    <property type="match status" value="1"/>
</dbReference>
<dbReference type="AlphaFoldDB" id="D7EAW6"/>
<dbReference type="PROSITE" id="PS50902">
    <property type="entry name" value="FLAVODOXIN_LIKE"/>
    <property type="match status" value="1"/>
</dbReference>
<reference evidence="2 3" key="1">
    <citation type="submission" date="2010-06" db="EMBL/GenBank/DDBJ databases">
        <title>Complete sequence chromosome of Methanohalobium evestigatum Z-7303.</title>
        <authorList>
            <consortium name="US DOE Joint Genome Institute"/>
            <person name="Lucas S."/>
            <person name="Copeland A."/>
            <person name="Lapidus A."/>
            <person name="Cheng J.-F."/>
            <person name="Bruce D."/>
            <person name="Goodwin L."/>
            <person name="Pitluck S."/>
            <person name="Saunders E."/>
            <person name="Detter J.C."/>
            <person name="Han C."/>
            <person name="Tapia R."/>
            <person name="Land M."/>
            <person name="Hauser L."/>
            <person name="Kyrpides N."/>
            <person name="Mikhailova N."/>
            <person name="Sieprawska-Lupa M."/>
            <person name="Whitman W.B."/>
            <person name="Anderson I."/>
            <person name="Woyke T."/>
        </authorList>
    </citation>
    <scope>NUCLEOTIDE SEQUENCE [LARGE SCALE GENOMIC DNA]</scope>
    <source>
        <strain evidence="3">ATCC BAA-1072 / DSM 3721 / NBRC 107634 / OCM 161 / Z-7303</strain>
    </source>
</reference>
<proteinExistence type="predicted"/>
<gene>
    <name evidence="2" type="ordered locus">Metev_1643</name>
</gene>
<name>D7EAW6_METEZ</name>
<dbReference type="GO" id="GO:0006783">
    <property type="term" value="P:heme biosynthetic process"/>
    <property type="evidence" value="ECO:0007669"/>
    <property type="project" value="TreeGrafter"/>
</dbReference>
<dbReference type="Gene3D" id="3.40.50.360">
    <property type="match status" value="1"/>
</dbReference>
<dbReference type="InterPro" id="IPR052200">
    <property type="entry name" value="Protoporphyrinogen_IX_DH"/>
</dbReference>
<dbReference type="PANTHER" id="PTHR38030:SF2">
    <property type="entry name" value="PROTOPORPHYRINOGEN IX DEHYDROGENASE [QUINONE]"/>
    <property type="match status" value="1"/>
</dbReference>
<dbReference type="InterPro" id="IPR008254">
    <property type="entry name" value="Flavodoxin/NO_synth"/>
</dbReference>
<evidence type="ECO:0000313" key="2">
    <source>
        <dbReference type="EMBL" id="ADI74483.1"/>
    </source>
</evidence>
<feature type="domain" description="Flavodoxin-like" evidence="1">
    <location>
        <begin position="3"/>
        <end position="161"/>
    </location>
</feature>
<dbReference type="STRING" id="644295.Metev_1643"/>
<dbReference type="SUPFAM" id="SSF52218">
    <property type="entry name" value="Flavoproteins"/>
    <property type="match status" value="1"/>
</dbReference>
<dbReference type="HOGENOM" id="CLU_098259_3_0_2"/>
<organism evidence="2 3">
    <name type="scientific">Methanohalobium evestigatum (strain ATCC BAA-1072 / DSM 3721 / NBRC 107634 / OCM 161 / Z-7303)</name>
    <dbReference type="NCBI Taxonomy" id="644295"/>
    <lineage>
        <taxon>Archaea</taxon>
        <taxon>Methanobacteriati</taxon>
        <taxon>Methanobacteriota</taxon>
        <taxon>Stenosarchaea group</taxon>
        <taxon>Methanomicrobia</taxon>
        <taxon>Methanosarcinales</taxon>
        <taxon>Methanosarcinaceae</taxon>
        <taxon>Methanohalobium</taxon>
    </lineage>
</organism>
<dbReference type="PANTHER" id="PTHR38030">
    <property type="entry name" value="PROTOPORPHYRINOGEN IX DEHYDROGENASE [MENAQUINONE]"/>
    <property type="match status" value="1"/>
</dbReference>
<dbReference type="GO" id="GO:0010181">
    <property type="term" value="F:FMN binding"/>
    <property type="evidence" value="ECO:0007669"/>
    <property type="project" value="InterPro"/>
</dbReference>
<dbReference type="GeneID" id="9347285"/>
<keyword evidence="3" id="KW-1185">Reference proteome</keyword>
<dbReference type="RefSeq" id="WP_013195048.1">
    <property type="nucleotide sequence ID" value="NC_014253.1"/>
</dbReference>
<evidence type="ECO:0000259" key="1">
    <source>
        <dbReference type="PROSITE" id="PS50902"/>
    </source>
</evidence>
<accession>D7EAW6</accession>
<dbReference type="EMBL" id="CP002069">
    <property type="protein sequence ID" value="ADI74483.1"/>
    <property type="molecule type" value="Genomic_DNA"/>
</dbReference>
<dbReference type="KEGG" id="mev:Metev_1643"/>
<dbReference type="OrthoDB" id="73155at2157"/>